<accession>M2T9I5</accession>
<evidence type="ECO:0000256" key="1">
    <source>
        <dbReference type="SAM" id="SignalP"/>
    </source>
</evidence>
<feature type="chain" id="PRO_5004025780" description="Ice-binding protein C-terminal domain-containing protein" evidence="1">
    <location>
        <begin position="17"/>
        <end position="270"/>
    </location>
</feature>
<dbReference type="NCBIfam" id="TIGR02595">
    <property type="entry name" value="PEP_CTERM"/>
    <property type="match status" value="1"/>
</dbReference>
<feature type="signal peptide" evidence="1">
    <location>
        <begin position="1"/>
        <end position="16"/>
    </location>
</feature>
<proteinExistence type="predicted"/>
<protein>
    <recommendedName>
        <fullName evidence="2">Ice-binding protein C-terminal domain-containing protein</fullName>
    </recommendedName>
</protein>
<name>M2T9I5_9SPHN</name>
<evidence type="ECO:0000313" key="3">
    <source>
        <dbReference type="EMBL" id="EMD83234.1"/>
    </source>
</evidence>
<comment type="caution">
    <text evidence="3">The sequence shown here is derived from an EMBL/GenBank/DDBJ whole genome shotgun (WGS) entry which is preliminary data.</text>
</comment>
<evidence type="ECO:0000259" key="2">
    <source>
        <dbReference type="Pfam" id="PF07589"/>
    </source>
</evidence>
<dbReference type="Pfam" id="PF07589">
    <property type="entry name" value="PEP-CTERM"/>
    <property type="match status" value="1"/>
</dbReference>
<reference evidence="3 4" key="1">
    <citation type="journal article" date="2013" name="Genome Announc.">
        <title>Draft Genome Sequence of Strain JLT2015T, Belonging to the Family Sphingomonadaceae of the Alphaproteobacteria.</title>
        <authorList>
            <person name="Tang K."/>
            <person name="Liu K."/>
            <person name="Li S."/>
            <person name="Jiao N."/>
        </authorList>
    </citation>
    <scope>NUCLEOTIDE SEQUENCE [LARGE SCALE GENOMIC DNA]</scope>
    <source>
        <strain evidence="3 4">JLT2015</strain>
    </source>
</reference>
<keyword evidence="1" id="KW-0732">Signal</keyword>
<organism evidence="3 4">
    <name type="scientific">Pacificimonas flava</name>
    <dbReference type="NCBI Taxonomy" id="1234595"/>
    <lineage>
        <taxon>Bacteria</taxon>
        <taxon>Pseudomonadati</taxon>
        <taxon>Pseudomonadota</taxon>
        <taxon>Alphaproteobacteria</taxon>
        <taxon>Sphingomonadales</taxon>
        <taxon>Sphingosinicellaceae</taxon>
        <taxon>Pacificimonas</taxon>
    </lineage>
</organism>
<dbReference type="AlphaFoldDB" id="M2T9I5"/>
<dbReference type="InterPro" id="IPR013424">
    <property type="entry name" value="Ice-binding_C"/>
</dbReference>
<sequence>MIAAGLAALAASGAQASAVKVGSNVDIVLAGNGGNCSGNACNWTAGYTAFDNSQKTVNVRATAWSISNGGWNNGTHSRANIDQWAYGLGVQNAGEPGYSPHHTMDNGGYKDYVALEFDSLVNVNSVKLALYQYSSYQAADGDVSILIGNVPTGLGNYINPLAALGTLSTGLSYQTDYWASNAPNVGAGNFAGFLTQDDFTFGDNEYGNVVVVAADLFESGGLVDAFKLKTINIDVFQAPPPSDVPAPGALALLGLGLAGLGLRQRKRAAA</sequence>
<evidence type="ECO:0000313" key="4">
    <source>
        <dbReference type="Proteomes" id="UP000011717"/>
    </source>
</evidence>
<dbReference type="Proteomes" id="UP000011717">
    <property type="component" value="Unassembled WGS sequence"/>
</dbReference>
<gene>
    <name evidence="3" type="ORF">C725_1135</name>
</gene>
<feature type="domain" description="Ice-binding protein C-terminal" evidence="2">
    <location>
        <begin position="243"/>
        <end position="266"/>
    </location>
</feature>
<keyword evidence="4" id="KW-1185">Reference proteome</keyword>
<dbReference type="EMBL" id="AMRV01000003">
    <property type="protein sequence ID" value="EMD83234.1"/>
    <property type="molecule type" value="Genomic_DNA"/>
</dbReference>